<organism evidence="1">
    <name type="scientific">Siphoviridae sp. ctouo22</name>
    <dbReference type="NCBI Taxonomy" id="2826463"/>
    <lineage>
        <taxon>Viruses</taxon>
        <taxon>Duplodnaviria</taxon>
        <taxon>Heunggongvirae</taxon>
        <taxon>Uroviricota</taxon>
        <taxon>Caudoviricetes</taxon>
    </lineage>
</organism>
<proteinExistence type="predicted"/>
<reference evidence="1" key="1">
    <citation type="journal article" date="2021" name="Proc. Natl. Acad. Sci. U.S.A.">
        <title>A Catalog of Tens of Thousands of Viruses from Human Metagenomes Reveals Hidden Associations with Chronic Diseases.</title>
        <authorList>
            <person name="Tisza M.J."/>
            <person name="Buck C.B."/>
        </authorList>
    </citation>
    <scope>NUCLEOTIDE SEQUENCE</scope>
    <source>
        <strain evidence="1">Ctouo22</strain>
    </source>
</reference>
<dbReference type="EMBL" id="BK014969">
    <property type="protein sequence ID" value="DAD84913.1"/>
    <property type="molecule type" value="Genomic_DNA"/>
</dbReference>
<sequence>MNYSPTFLYNVPFVVLGAELFDWSSGTQLPFLLFRF</sequence>
<evidence type="ECO:0000313" key="1">
    <source>
        <dbReference type="EMBL" id="DAD84913.1"/>
    </source>
</evidence>
<protein>
    <submittedName>
        <fullName evidence="1">Uncharacterized protein</fullName>
    </submittedName>
</protein>
<accession>A0A8S5MRF7</accession>
<name>A0A8S5MRF7_9CAUD</name>